<evidence type="ECO:0000313" key="9">
    <source>
        <dbReference type="Proteomes" id="UP000663856"/>
    </source>
</evidence>
<dbReference type="GO" id="GO:0008270">
    <property type="term" value="F:zinc ion binding"/>
    <property type="evidence" value="ECO:0007669"/>
    <property type="project" value="UniProtKB-KW"/>
</dbReference>
<dbReference type="SMART" id="SM00980">
    <property type="entry name" value="THAP"/>
    <property type="match status" value="1"/>
</dbReference>
<dbReference type="AlphaFoldDB" id="A0A816XM12"/>
<accession>A0A816XM12</accession>
<dbReference type="GO" id="GO:0003677">
    <property type="term" value="F:DNA binding"/>
    <property type="evidence" value="ECO:0007669"/>
    <property type="project" value="UniProtKB-UniRule"/>
</dbReference>
<comment type="caution">
    <text evidence="8">The sequence shown here is derived from an EMBL/GenBank/DDBJ whole genome shotgun (WGS) entry which is preliminary data.</text>
</comment>
<feature type="domain" description="THAP-type" evidence="7">
    <location>
        <begin position="1"/>
        <end position="88"/>
    </location>
</feature>
<dbReference type="EMBL" id="CAJNRF010013232">
    <property type="protein sequence ID" value="CAF2146973.1"/>
    <property type="molecule type" value="Genomic_DNA"/>
</dbReference>
<evidence type="ECO:0000256" key="2">
    <source>
        <dbReference type="ARBA" id="ARBA00022723"/>
    </source>
</evidence>
<dbReference type="InterPro" id="IPR027806">
    <property type="entry name" value="HARBI1_dom"/>
</dbReference>
<evidence type="ECO:0000256" key="6">
    <source>
        <dbReference type="PROSITE-ProRule" id="PRU00309"/>
    </source>
</evidence>
<keyword evidence="5 6" id="KW-0238">DNA-binding</keyword>
<proteinExistence type="predicted"/>
<gene>
    <name evidence="8" type="ORF">WKI299_LOCUS29510</name>
</gene>
<evidence type="ECO:0000313" key="8">
    <source>
        <dbReference type="EMBL" id="CAF2146973.1"/>
    </source>
</evidence>
<protein>
    <recommendedName>
        <fullName evidence="7">THAP-type domain-containing protein</fullName>
    </recommendedName>
</protein>
<dbReference type="SUPFAM" id="SSF57716">
    <property type="entry name" value="Glucocorticoid receptor-like (DNA-binding domain)"/>
    <property type="match status" value="1"/>
</dbReference>
<dbReference type="Proteomes" id="UP000663856">
    <property type="component" value="Unassembled WGS sequence"/>
</dbReference>
<dbReference type="InterPro" id="IPR027805">
    <property type="entry name" value="Transposase_HTH_dom"/>
</dbReference>
<evidence type="ECO:0000256" key="4">
    <source>
        <dbReference type="ARBA" id="ARBA00022833"/>
    </source>
</evidence>
<keyword evidence="3 6" id="KW-0863">Zinc-finger</keyword>
<dbReference type="Gene3D" id="6.20.210.20">
    <property type="entry name" value="THAP domain"/>
    <property type="match status" value="1"/>
</dbReference>
<dbReference type="InterPro" id="IPR038441">
    <property type="entry name" value="THAP_Znf_sf"/>
</dbReference>
<dbReference type="InterPro" id="IPR006612">
    <property type="entry name" value="THAP_Znf"/>
</dbReference>
<dbReference type="Pfam" id="PF13359">
    <property type="entry name" value="DDE_Tnp_4"/>
    <property type="match status" value="1"/>
</dbReference>
<evidence type="ECO:0000256" key="5">
    <source>
        <dbReference type="ARBA" id="ARBA00023125"/>
    </source>
</evidence>
<dbReference type="PROSITE" id="PS50950">
    <property type="entry name" value="ZF_THAP"/>
    <property type="match status" value="1"/>
</dbReference>
<evidence type="ECO:0000259" key="7">
    <source>
        <dbReference type="PROSITE" id="PS50950"/>
    </source>
</evidence>
<comment type="cofactor">
    <cofactor evidence="1">
        <name>a divalent metal cation</name>
        <dbReference type="ChEBI" id="CHEBI:60240"/>
    </cofactor>
</comment>
<reference evidence="8" key="1">
    <citation type="submission" date="2021-02" db="EMBL/GenBank/DDBJ databases">
        <authorList>
            <person name="Nowell W R."/>
        </authorList>
    </citation>
    <scope>NUCLEOTIDE SEQUENCE</scope>
</reference>
<organism evidence="8 9">
    <name type="scientific">Rotaria magnacalcarata</name>
    <dbReference type="NCBI Taxonomy" id="392030"/>
    <lineage>
        <taxon>Eukaryota</taxon>
        <taxon>Metazoa</taxon>
        <taxon>Spiralia</taxon>
        <taxon>Gnathifera</taxon>
        <taxon>Rotifera</taxon>
        <taxon>Eurotatoria</taxon>
        <taxon>Bdelloidea</taxon>
        <taxon>Philodinida</taxon>
        <taxon>Philodinidae</taxon>
        <taxon>Rotaria</taxon>
    </lineage>
</organism>
<keyword evidence="2" id="KW-0479">Metal-binding</keyword>
<dbReference type="SMART" id="SM00692">
    <property type="entry name" value="DM3"/>
    <property type="match status" value="1"/>
</dbReference>
<evidence type="ECO:0000256" key="1">
    <source>
        <dbReference type="ARBA" id="ARBA00001968"/>
    </source>
</evidence>
<keyword evidence="4" id="KW-0862">Zinc</keyword>
<evidence type="ECO:0000256" key="3">
    <source>
        <dbReference type="ARBA" id="ARBA00022771"/>
    </source>
</evidence>
<dbReference type="PANTHER" id="PTHR23080">
    <property type="entry name" value="THAP DOMAIN PROTEIN"/>
    <property type="match status" value="1"/>
</dbReference>
<sequence>MVKRCVVCLKQETRDGNCSFHRFATDKNLQQIWLKILNRPDLTDVSNQRVCDSHFDPSSFKTNQNNAKFNLTTKISKRLKRDAVPVHSIATAQSTHSTRSVSTQTDLDMNYLSNLFEKLSLYEQKLLNTTICIERFRDDDTNIKYYTDFKSYKLFCLIFELLQTHYDNHFIMYSMRNECGTLHSTSPDTCLITKENQFFLFMIRLRQATEEHELGIFFNVSQSTVSRIIIAWTRFIYSVLSSISLWPSKKQVQQNLPFEMKKNYPTVRVIVDCTELEIEKPSNPQAQQDTWSTYKNTNTVKALVGITPNGIVSYISSLYGGTTSDGSLLNMTGPGSLSWPSAMI</sequence>
<dbReference type="Pfam" id="PF05485">
    <property type="entry name" value="THAP"/>
    <property type="match status" value="1"/>
</dbReference>
<name>A0A816XM12_9BILA</name>
<dbReference type="Pfam" id="PF13613">
    <property type="entry name" value="HTH_Tnp_4"/>
    <property type="match status" value="1"/>
</dbReference>
<dbReference type="PANTHER" id="PTHR23080:SF133">
    <property type="entry name" value="SI:CH211-262I1.5-RELATED"/>
    <property type="match status" value="1"/>
</dbReference>